<proteinExistence type="predicted"/>
<dbReference type="AlphaFoldDB" id="A0AAD6CG05"/>
<organism evidence="3 4">
    <name type="scientific">Penicillium daleae</name>
    <dbReference type="NCBI Taxonomy" id="63821"/>
    <lineage>
        <taxon>Eukaryota</taxon>
        <taxon>Fungi</taxon>
        <taxon>Dikarya</taxon>
        <taxon>Ascomycota</taxon>
        <taxon>Pezizomycotina</taxon>
        <taxon>Eurotiomycetes</taxon>
        <taxon>Eurotiomycetidae</taxon>
        <taxon>Eurotiales</taxon>
        <taxon>Aspergillaceae</taxon>
        <taxon>Penicillium</taxon>
    </lineage>
</organism>
<reference evidence="3" key="1">
    <citation type="submission" date="2022-12" db="EMBL/GenBank/DDBJ databases">
        <authorList>
            <person name="Petersen C."/>
        </authorList>
    </citation>
    <scope>NUCLEOTIDE SEQUENCE</scope>
    <source>
        <strain evidence="3">IBT 16125</strain>
    </source>
</reference>
<dbReference type="RefSeq" id="XP_056771641.1">
    <property type="nucleotide sequence ID" value="XM_056903874.1"/>
</dbReference>
<keyword evidence="2" id="KW-0732">Signal</keyword>
<dbReference type="GeneID" id="81594117"/>
<dbReference type="EMBL" id="JAPVEA010000001">
    <property type="protein sequence ID" value="KAJ5464794.1"/>
    <property type="molecule type" value="Genomic_DNA"/>
</dbReference>
<keyword evidence="4" id="KW-1185">Reference proteome</keyword>
<comment type="caution">
    <text evidence="3">The sequence shown here is derived from an EMBL/GenBank/DDBJ whole genome shotgun (WGS) entry which is preliminary data.</text>
</comment>
<accession>A0AAD6CG05</accession>
<name>A0AAD6CG05_9EURO</name>
<dbReference type="Proteomes" id="UP001213681">
    <property type="component" value="Unassembled WGS sequence"/>
</dbReference>
<gene>
    <name evidence="3" type="ORF">N7458_000480</name>
</gene>
<evidence type="ECO:0000313" key="4">
    <source>
        <dbReference type="Proteomes" id="UP001213681"/>
    </source>
</evidence>
<feature type="chain" id="PRO_5041908619" description="ASST-domain-containing protein" evidence="2">
    <location>
        <begin position="17"/>
        <end position="583"/>
    </location>
</feature>
<keyword evidence="1" id="KW-0812">Transmembrane</keyword>
<feature type="signal peptide" evidence="2">
    <location>
        <begin position="1"/>
        <end position="16"/>
    </location>
</feature>
<dbReference type="Pfam" id="PF14269">
    <property type="entry name" value="Arylsulfotran_2"/>
    <property type="match status" value="1"/>
</dbReference>
<dbReference type="InterPro" id="IPR053143">
    <property type="entry name" value="Arylsulfate_ST"/>
</dbReference>
<dbReference type="PANTHER" id="PTHR35340">
    <property type="entry name" value="PQQ ENZYME REPEAT PROTEIN-RELATED"/>
    <property type="match status" value="1"/>
</dbReference>
<evidence type="ECO:0008006" key="5">
    <source>
        <dbReference type="Google" id="ProtNLM"/>
    </source>
</evidence>
<reference evidence="3" key="2">
    <citation type="journal article" date="2023" name="IMA Fungus">
        <title>Comparative genomic study of the Penicillium genus elucidates a diverse pangenome and 15 lateral gene transfer events.</title>
        <authorList>
            <person name="Petersen C."/>
            <person name="Sorensen T."/>
            <person name="Nielsen M.R."/>
            <person name="Sondergaard T.E."/>
            <person name="Sorensen J.L."/>
            <person name="Fitzpatrick D.A."/>
            <person name="Frisvad J.C."/>
            <person name="Nielsen K.L."/>
        </authorList>
    </citation>
    <scope>NUCLEOTIDE SEQUENCE</scope>
    <source>
        <strain evidence="3">IBT 16125</strain>
    </source>
</reference>
<evidence type="ECO:0000256" key="1">
    <source>
        <dbReference type="SAM" id="Phobius"/>
    </source>
</evidence>
<sequence length="583" mass="66036">MIILGAVSLFLYGASAFESIRDDDLSTFVTLPNHRAIKWNITYHDRSSVAPGYWFVAPYFAAESEPATTRWIPSQIGPHIFDQDGELVWTGSSDFNDRTIFDFRMVDSMGDDLHLAMLLTKEYGKWDDKGTIIVYDNQYNPSPVVLDPVVDVDMHEINIQDPHRALALAFREENLNMASFGLPDLNMNIWTGGFVEFDITTGKVLLLWTSQDAISPDESVAFNPYQEQPNTDFMHVNAIDRNKNGDYMLSARHTNTLYFISGQDGRIMWRLGGKRSDFAQDFEFSYQHDAKFISANDTHITISFLNNGAEDIIINEPTSSAMYVELDLTTMKATLLNRYTRPDHESTRKRGNMQTLPNGNVLVGWSEFGYMSEFTHDGRLLMEARFVSERFSTYRAYKFPWRSRPSYPPVLVASCHGVNGTALSTTFHVSWNGATEVKYWRFFTQANLTGPSEQIAIIPKKGFETSFAALGYLDLVSVEALDMNFQVLGQSATVRTQPPVYWPEGVELLKPDDAAAVAVDDSTSTRKTLTFIGLFVAGFLTSTSVYLILSMYHPTFRRYLRRTYSRVQSEDTDEGLGLLNVKD</sequence>
<keyword evidence="1" id="KW-1133">Transmembrane helix</keyword>
<dbReference type="InterPro" id="IPR039535">
    <property type="entry name" value="ASST-like"/>
</dbReference>
<dbReference type="PANTHER" id="PTHR35340:SF8">
    <property type="entry name" value="ASST-DOMAIN-CONTAINING PROTEIN"/>
    <property type="match status" value="1"/>
</dbReference>
<dbReference type="InterPro" id="IPR011047">
    <property type="entry name" value="Quinoprotein_ADH-like_sf"/>
</dbReference>
<dbReference type="SUPFAM" id="SSF50998">
    <property type="entry name" value="Quinoprotein alcohol dehydrogenase-like"/>
    <property type="match status" value="1"/>
</dbReference>
<keyword evidence="1" id="KW-0472">Membrane</keyword>
<protein>
    <recommendedName>
        <fullName evidence="5">ASST-domain-containing protein</fullName>
    </recommendedName>
</protein>
<evidence type="ECO:0000313" key="3">
    <source>
        <dbReference type="EMBL" id="KAJ5464794.1"/>
    </source>
</evidence>
<feature type="transmembrane region" description="Helical" evidence="1">
    <location>
        <begin position="531"/>
        <end position="552"/>
    </location>
</feature>
<evidence type="ECO:0000256" key="2">
    <source>
        <dbReference type="SAM" id="SignalP"/>
    </source>
</evidence>